<dbReference type="AlphaFoldDB" id="A0A176W7S5"/>
<organism evidence="1 2">
    <name type="scientific">Marchantia polymorpha subsp. ruderalis</name>
    <dbReference type="NCBI Taxonomy" id="1480154"/>
    <lineage>
        <taxon>Eukaryota</taxon>
        <taxon>Viridiplantae</taxon>
        <taxon>Streptophyta</taxon>
        <taxon>Embryophyta</taxon>
        <taxon>Marchantiophyta</taxon>
        <taxon>Marchantiopsida</taxon>
        <taxon>Marchantiidae</taxon>
        <taxon>Marchantiales</taxon>
        <taxon>Marchantiaceae</taxon>
        <taxon>Marchantia</taxon>
    </lineage>
</organism>
<evidence type="ECO:0000313" key="1">
    <source>
        <dbReference type="EMBL" id="OAE28773.1"/>
    </source>
</evidence>
<proteinExistence type="predicted"/>
<gene>
    <name evidence="1" type="ORF">AXG93_2446s1150</name>
</gene>
<dbReference type="Proteomes" id="UP000077202">
    <property type="component" value="Unassembled WGS sequence"/>
</dbReference>
<sequence length="119" mass="12477">MSAVGLGLELNIWRDARSTAAAAEVVILVNRKPIYNICADGDGGGVMEGTGTCLQPAVKSQELVFRAGLCDHGRKASQLKARVAERGSWTKQIAVIISEAKHRARIAAAAAASSCPFSI</sequence>
<accession>A0A176W7S5</accession>
<protein>
    <submittedName>
        <fullName evidence="1">Uncharacterized protein</fullName>
    </submittedName>
</protein>
<comment type="caution">
    <text evidence="1">The sequence shown here is derived from an EMBL/GenBank/DDBJ whole genome shotgun (WGS) entry which is preliminary data.</text>
</comment>
<evidence type="ECO:0000313" key="2">
    <source>
        <dbReference type="Proteomes" id="UP000077202"/>
    </source>
</evidence>
<keyword evidence="2" id="KW-1185">Reference proteome</keyword>
<name>A0A176W7S5_MARPO</name>
<reference evidence="1" key="1">
    <citation type="submission" date="2016-03" db="EMBL/GenBank/DDBJ databases">
        <title>Mechanisms controlling the formation of the plant cell surface in tip-growing cells are functionally conserved among land plants.</title>
        <authorList>
            <person name="Honkanen S."/>
            <person name="Jones V.A."/>
            <person name="Morieri G."/>
            <person name="Champion C."/>
            <person name="Hetherington A.J."/>
            <person name="Kelly S."/>
            <person name="Saint-Marcoux D."/>
            <person name="Proust H."/>
            <person name="Prescott H."/>
            <person name="Dolan L."/>
        </authorList>
    </citation>
    <scope>NUCLEOTIDE SEQUENCE [LARGE SCALE GENOMIC DNA]</scope>
    <source>
        <tissue evidence="1">Whole gametophyte</tissue>
    </source>
</reference>
<dbReference type="EMBL" id="LVLJ01001671">
    <property type="protein sequence ID" value="OAE28773.1"/>
    <property type="molecule type" value="Genomic_DNA"/>
</dbReference>